<evidence type="ECO:0000313" key="3">
    <source>
        <dbReference type="Proteomes" id="UP000219336"/>
    </source>
</evidence>
<feature type="chain" id="PRO_5012692655" evidence="1">
    <location>
        <begin position="20"/>
        <end position="95"/>
    </location>
</feature>
<feature type="signal peptide" evidence="1">
    <location>
        <begin position="1"/>
        <end position="19"/>
    </location>
</feature>
<sequence>MYRALVLLSMFTLALPVKSMGFETLNIDQPAIHYSDLAFPNDNNIQPNRSDFSINNFILMSSDEGEGWAVVTVTNTSSAKRTLDHNQLIAILANG</sequence>
<dbReference type="RefSeq" id="WP_208617731.1">
    <property type="nucleotide sequence ID" value="NZ_JBHSII010000011.1"/>
</dbReference>
<gene>
    <name evidence="2" type="ORF">VTH8203_01898</name>
</gene>
<organism evidence="2 3">
    <name type="scientific">Vibrio thalassae</name>
    <dbReference type="NCBI Taxonomy" id="1243014"/>
    <lineage>
        <taxon>Bacteria</taxon>
        <taxon>Pseudomonadati</taxon>
        <taxon>Pseudomonadota</taxon>
        <taxon>Gammaproteobacteria</taxon>
        <taxon>Vibrionales</taxon>
        <taxon>Vibrionaceae</taxon>
        <taxon>Vibrio</taxon>
    </lineage>
</organism>
<accession>A0A240EJY7</accession>
<proteinExistence type="predicted"/>
<evidence type="ECO:0000256" key="1">
    <source>
        <dbReference type="SAM" id="SignalP"/>
    </source>
</evidence>
<protein>
    <submittedName>
        <fullName evidence="2">Uncharacterized protein</fullName>
    </submittedName>
</protein>
<keyword evidence="1" id="KW-0732">Signal</keyword>
<dbReference type="EMBL" id="OANU01000023">
    <property type="protein sequence ID" value="SNX48280.1"/>
    <property type="molecule type" value="Genomic_DNA"/>
</dbReference>
<name>A0A240EJY7_9VIBR</name>
<reference evidence="3" key="1">
    <citation type="submission" date="2016-06" db="EMBL/GenBank/DDBJ databases">
        <authorList>
            <person name="Rodrigo-Torres L."/>
            <person name="Arahal R.D."/>
            <person name="Lucena T."/>
        </authorList>
    </citation>
    <scope>NUCLEOTIDE SEQUENCE [LARGE SCALE GENOMIC DNA]</scope>
    <source>
        <strain evidence="3">CECT8203</strain>
    </source>
</reference>
<keyword evidence="3" id="KW-1185">Reference proteome</keyword>
<dbReference type="AlphaFoldDB" id="A0A240EJY7"/>
<dbReference type="Proteomes" id="UP000219336">
    <property type="component" value="Unassembled WGS sequence"/>
</dbReference>
<evidence type="ECO:0000313" key="2">
    <source>
        <dbReference type="EMBL" id="SNX48280.1"/>
    </source>
</evidence>